<dbReference type="AlphaFoldDB" id="A0A3S2P101"/>
<dbReference type="Proteomes" id="UP000283210">
    <property type="component" value="Chromosome 17"/>
</dbReference>
<evidence type="ECO:0000313" key="3">
    <source>
        <dbReference type="Proteomes" id="UP000283210"/>
    </source>
</evidence>
<name>A0A3S2P101_ORYJA</name>
<organism evidence="2 3">
    <name type="scientific">Oryzias javanicus</name>
    <name type="common">Javanese ricefish</name>
    <name type="synonym">Aplocheilus javanicus</name>
    <dbReference type="NCBI Taxonomy" id="123683"/>
    <lineage>
        <taxon>Eukaryota</taxon>
        <taxon>Metazoa</taxon>
        <taxon>Chordata</taxon>
        <taxon>Craniata</taxon>
        <taxon>Vertebrata</taxon>
        <taxon>Euteleostomi</taxon>
        <taxon>Actinopterygii</taxon>
        <taxon>Neopterygii</taxon>
        <taxon>Teleostei</taxon>
        <taxon>Neoteleostei</taxon>
        <taxon>Acanthomorphata</taxon>
        <taxon>Ovalentaria</taxon>
        <taxon>Atherinomorphae</taxon>
        <taxon>Beloniformes</taxon>
        <taxon>Adrianichthyidae</taxon>
        <taxon>Oryziinae</taxon>
        <taxon>Oryzias</taxon>
    </lineage>
</organism>
<dbReference type="EMBL" id="CM012453">
    <property type="protein sequence ID" value="RVE61541.1"/>
    <property type="molecule type" value="Genomic_DNA"/>
</dbReference>
<feature type="region of interest" description="Disordered" evidence="1">
    <location>
        <begin position="1"/>
        <end position="23"/>
    </location>
</feature>
<gene>
    <name evidence="2" type="ORF">OJAV_G00171780</name>
</gene>
<accession>A0A3S2P101</accession>
<sequence>MIIQQRFDGAKHGNVSDSSGRRKRKRYFVSRPKWLHQREVWRKEEHIKHPCKELTSGLRSVTETLIHPDSAHLEPQAWRGRAGSEVTANGRRAGGISTMLQLQMKKTWSSM</sequence>
<reference evidence="2 3" key="1">
    <citation type="submission" date="2018-11" db="EMBL/GenBank/DDBJ databases">
        <authorList>
            <person name="Lopez-Roques C."/>
            <person name="Donnadieu C."/>
            <person name="Bouchez O."/>
            <person name="Klopp C."/>
            <person name="Cabau C."/>
            <person name="Zahm M."/>
        </authorList>
    </citation>
    <scope>NUCLEOTIDE SEQUENCE [LARGE SCALE GENOMIC DNA]</scope>
    <source>
        <strain evidence="2">RS831</strain>
        <tissue evidence="2">Whole body</tissue>
    </source>
</reference>
<evidence type="ECO:0000313" key="2">
    <source>
        <dbReference type="EMBL" id="RVE61541.1"/>
    </source>
</evidence>
<protein>
    <submittedName>
        <fullName evidence="2">Uncharacterized protein</fullName>
    </submittedName>
</protein>
<keyword evidence="3" id="KW-1185">Reference proteome</keyword>
<proteinExistence type="predicted"/>
<evidence type="ECO:0000256" key="1">
    <source>
        <dbReference type="SAM" id="MobiDB-lite"/>
    </source>
</evidence>
<reference evidence="2 3" key="2">
    <citation type="submission" date="2019-01" db="EMBL/GenBank/DDBJ databases">
        <title>A chromosome length genome reference of the Java medaka (oryzias javanicus).</title>
        <authorList>
            <person name="Herpin A."/>
            <person name="Takehana Y."/>
            <person name="Naruse K."/>
            <person name="Ansai S."/>
            <person name="Kawaguchi M."/>
        </authorList>
    </citation>
    <scope>NUCLEOTIDE SEQUENCE [LARGE SCALE GENOMIC DNA]</scope>
    <source>
        <strain evidence="2">RS831</strain>
        <tissue evidence="2">Whole body</tissue>
    </source>
</reference>